<organism evidence="1 2">
    <name type="scientific">Elysia chlorotica</name>
    <name type="common">Eastern emerald elysia</name>
    <name type="synonym">Sea slug</name>
    <dbReference type="NCBI Taxonomy" id="188477"/>
    <lineage>
        <taxon>Eukaryota</taxon>
        <taxon>Metazoa</taxon>
        <taxon>Spiralia</taxon>
        <taxon>Lophotrochozoa</taxon>
        <taxon>Mollusca</taxon>
        <taxon>Gastropoda</taxon>
        <taxon>Heterobranchia</taxon>
        <taxon>Euthyneura</taxon>
        <taxon>Panpulmonata</taxon>
        <taxon>Sacoglossa</taxon>
        <taxon>Placobranchoidea</taxon>
        <taxon>Plakobranchidae</taxon>
        <taxon>Elysia</taxon>
    </lineage>
</organism>
<protein>
    <submittedName>
        <fullName evidence="1">Uncharacterized protein</fullName>
    </submittedName>
</protein>
<keyword evidence="2" id="KW-1185">Reference proteome</keyword>
<dbReference type="Proteomes" id="UP000271974">
    <property type="component" value="Unassembled WGS sequence"/>
</dbReference>
<sequence>MFTDLLCKKRQFLQNSLSLRNLSAIILTQTYSENPLELWLECQGDMSEDFVHNLGDPAETAHNMALIEIEDLLFSIDGSRMESYGLPVPDRDAAQSLGQEYTREISCDREQQQQTANQSIHQLTPEQRHIFDDLTNLETTLVDYRTLNSSLKVPLNVAHSRIPMCSFKKFSSHYDLALRGGTEGAADVLVIGHSRWPPAHGDSTLDLHTRCFQSRYEAEDVQRRKQLSTAALAKLQNVWVRGDKLKKETKLKLYRALVKSVLTYNCSTWALTQAEEKKLDAFHRKQLKRVVGIRYPVKITNKALYKQCNERPLSLYVLENRWRFFGHILRRDREIPANKAMEGFFVPQGDKYRGRPITTLPVVLNNDLSRLESRNYCLKTFKDIENLKKIAEQRDQWRILCTRIQKEAEALQSDDYDAERR</sequence>
<comment type="caution">
    <text evidence="1">The sequence shown here is derived from an EMBL/GenBank/DDBJ whole genome shotgun (WGS) entry which is preliminary data.</text>
</comment>
<dbReference type="PANTHER" id="PTHR47027:SF20">
    <property type="entry name" value="REVERSE TRANSCRIPTASE-LIKE PROTEIN WITH RNA-DIRECTED DNA POLYMERASE DOMAIN"/>
    <property type="match status" value="1"/>
</dbReference>
<dbReference type="OrthoDB" id="10059790at2759"/>
<reference evidence="1 2" key="1">
    <citation type="submission" date="2019-01" db="EMBL/GenBank/DDBJ databases">
        <title>A draft genome assembly of the solar-powered sea slug Elysia chlorotica.</title>
        <authorList>
            <person name="Cai H."/>
            <person name="Li Q."/>
            <person name="Fang X."/>
            <person name="Li J."/>
            <person name="Curtis N.E."/>
            <person name="Altenburger A."/>
            <person name="Shibata T."/>
            <person name="Feng M."/>
            <person name="Maeda T."/>
            <person name="Schwartz J.A."/>
            <person name="Shigenobu S."/>
            <person name="Lundholm N."/>
            <person name="Nishiyama T."/>
            <person name="Yang H."/>
            <person name="Hasebe M."/>
            <person name="Li S."/>
            <person name="Pierce S.K."/>
            <person name="Wang J."/>
        </authorList>
    </citation>
    <scope>NUCLEOTIDE SEQUENCE [LARGE SCALE GENOMIC DNA]</scope>
    <source>
        <strain evidence="1">EC2010</strain>
        <tissue evidence="1">Whole organism of an adult</tissue>
    </source>
</reference>
<name>A0A3S0Z4Q7_ELYCH</name>
<accession>A0A3S0Z4Q7</accession>
<dbReference type="AlphaFoldDB" id="A0A3S0Z4Q7"/>
<evidence type="ECO:0000313" key="2">
    <source>
        <dbReference type="Proteomes" id="UP000271974"/>
    </source>
</evidence>
<dbReference type="PANTHER" id="PTHR47027">
    <property type="entry name" value="REVERSE TRANSCRIPTASE DOMAIN-CONTAINING PROTEIN"/>
    <property type="match status" value="1"/>
</dbReference>
<evidence type="ECO:0000313" key="1">
    <source>
        <dbReference type="EMBL" id="RUS69342.1"/>
    </source>
</evidence>
<gene>
    <name evidence="1" type="ORF">EGW08_022895</name>
</gene>
<proteinExistence type="predicted"/>
<dbReference type="EMBL" id="RQTK01001719">
    <property type="protein sequence ID" value="RUS69342.1"/>
    <property type="molecule type" value="Genomic_DNA"/>
</dbReference>